<evidence type="ECO:0000313" key="2">
    <source>
        <dbReference type="Proteomes" id="UP001497623"/>
    </source>
</evidence>
<dbReference type="Proteomes" id="UP001497623">
    <property type="component" value="Unassembled WGS sequence"/>
</dbReference>
<organism evidence="1 2">
    <name type="scientific">Meganyctiphanes norvegica</name>
    <name type="common">Northern krill</name>
    <name type="synonym">Thysanopoda norvegica</name>
    <dbReference type="NCBI Taxonomy" id="48144"/>
    <lineage>
        <taxon>Eukaryota</taxon>
        <taxon>Metazoa</taxon>
        <taxon>Ecdysozoa</taxon>
        <taxon>Arthropoda</taxon>
        <taxon>Crustacea</taxon>
        <taxon>Multicrustacea</taxon>
        <taxon>Malacostraca</taxon>
        <taxon>Eumalacostraca</taxon>
        <taxon>Eucarida</taxon>
        <taxon>Euphausiacea</taxon>
        <taxon>Euphausiidae</taxon>
        <taxon>Meganyctiphanes</taxon>
    </lineage>
</organism>
<gene>
    <name evidence="1" type="ORF">MNOR_LOCUS12053</name>
</gene>
<accession>A0AAV2QH24</accession>
<evidence type="ECO:0000313" key="1">
    <source>
        <dbReference type="EMBL" id="CAL4083009.1"/>
    </source>
</evidence>
<dbReference type="AlphaFoldDB" id="A0AAV2QH24"/>
<proteinExistence type="predicted"/>
<keyword evidence="2" id="KW-1185">Reference proteome</keyword>
<protein>
    <submittedName>
        <fullName evidence="1">Uncharacterized protein</fullName>
    </submittedName>
</protein>
<comment type="caution">
    <text evidence="1">The sequence shown here is derived from an EMBL/GenBank/DDBJ whole genome shotgun (WGS) entry which is preliminary data.</text>
</comment>
<reference evidence="1 2" key="1">
    <citation type="submission" date="2024-05" db="EMBL/GenBank/DDBJ databases">
        <authorList>
            <person name="Wallberg A."/>
        </authorList>
    </citation>
    <scope>NUCLEOTIDE SEQUENCE [LARGE SCALE GENOMIC DNA]</scope>
</reference>
<sequence length="110" mass="12331">MKQSTLNGFIIKAAAADVPRNEVQCDQIAAKPFSNQTRPSAKRKAHGNPDTSKAYYLKGAVFSSLIGSTSMSWLRYDQLKGMMICYVCREFLHLLPSIYITMITGYFPET</sequence>
<dbReference type="EMBL" id="CAXKWB010006484">
    <property type="protein sequence ID" value="CAL4083009.1"/>
    <property type="molecule type" value="Genomic_DNA"/>
</dbReference>
<name>A0AAV2QH24_MEGNR</name>